<dbReference type="EMBL" id="JAMDMJ010000055">
    <property type="protein sequence ID" value="MCY9599821.1"/>
    <property type="molecule type" value="Genomic_DNA"/>
</dbReference>
<sequence length="103" mass="12240">MEKLKCKDPECIELHETEWEDIELILNVEEAQTTQYKIGEDGILKVIDSDCTAQELWLICPCCDTRYEFKQEYVEVEKCAKLTFDIDDNNNFKINRIKKAWED</sequence>
<reference evidence="2 3" key="1">
    <citation type="submission" date="2018-01" db="EMBL/GenBank/DDBJ databases">
        <title>The whole genome sequencing and assembly of Paenibacillus chitinolyticus KCCM 41400 strain.</title>
        <authorList>
            <person name="Kim J.-Y."/>
            <person name="Park M.-K."/>
            <person name="Lee Y.-J."/>
            <person name="Yi H."/>
            <person name="Bahn Y.-S."/>
            <person name="Kim J.F."/>
            <person name="Lee D.-W."/>
        </authorList>
    </citation>
    <scope>NUCLEOTIDE SEQUENCE [LARGE SCALE GENOMIC DNA]</scope>
    <source>
        <strain evidence="2 3">KCCM 41400</strain>
    </source>
</reference>
<dbReference type="Proteomes" id="UP001527202">
    <property type="component" value="Unassembled WGS sequence"/>
</dbReference>
<dbReference type="OrthoDB" id="9901103at2"/>
<protein>
    <submittedName>
        <fullName evidence="2">Uncharacterized protein</fullName>
    </submittedName>
</protein>
<evidence type="ECO:0000313" key="2">
    <source>
        <dbReference type="EMBL" id="QAV18902.1"/>
    </source>
</evidence>
<name>A0A410WX87_9BACL</name>
<evidence type="ECO:0000313" key="1">
    <source>
        <dbReference type="EMBL" id="MCY9599821.1"/>
    </source>
</evidence>
<proteinExistence type="predicted"/>
<gene>
    <name evidence="1" type="ORF">M5X16_29150</name>
    <name evidence="2" type="ORF">PC41400_14935</name>
</gene>
<evidence type="ECO:0000313" key="4">
    <source>
        <dbReference type="Proteomes" id="UP001527202"/>
    </source>
</evidence>
<keyword evidence="4" id="KW-1185">Reference proteome</keyword>
<dbReference type="EMBL" id="CP026520">
    <property type="protein sequence ID" value="QAV18902.1"/>
    <property type="molecule type" value="Genomic_DNA"/>
</dbReference>
<dbReference type="AlphaFoldDB" id="A0A410WX87"/>
<organism evidence="2 3">
    <name type="scientific">Paenibacillus chitinolyticus</name>
    <dbReference type="NCBI Taxonomy" id="79263"/>
    <lineage>
        <taxon>Bacteria</taxon>
        <taxon>Bacillati</taxon>
        <taxon>Bacillota</taxon>
        <taxon>Bacilli</taxon>
        <taxon>Bacillales</taxon>
        <taxon>Paenibacillaceae</taxon>
        <taxon>Paenibacillus</taxon>
    </lineage>
</organism>
<evidence type="ECO:0000313" key="3">
    <source>
        <dbReference type="Proteomes" id="UP000288943"/>
    </source>
</evidence>
<reference evidence="1 4" key="2">
    <citation type="submission" date="2022-05" db="EMBL/GenBank/DDBJ databases">
        <title>Genome Sequencing of Bee-Associated Microbes.</title>
        <authorList>
            <person name="Dunlap C."/>
        </authorList>
    </citation>
    <scope>NUCLEOTIDE SEQUENCE [LARGE SCALE GENOMIC DNA]</scope>
    <source>
        <strain evidence="1 4">NRRL B-23120</strain>
    </source>
</reference>
<dbReference type="Proteomes" id="UP000288943">
    <property type="component" value="Chromosome"/>
</dbReference>
<dbReference type="KEGG" id="pchi:PC41400_14935"/>
<accession>A0A410WX87</accession>
<dbReference type="RefSeq" id="WP_042227585.1">
    <property type="nucleotide sequence ID" value="NZ_JAMDMJ010000055.1"/>
</dbReference>